<dbReference type="PANTHER" id="PTHR42862">
    <property type="entry name" value="DELTA-1-PYRROLINE-5-CARBOXYLATE DEHYDROGENASE 1, ISOFORM A-RELATED"/>
    <property type="match status" value="1"/>
</dbReference>
<keyword evidence="4 9" id="KW-0520">NAD</keyword>
<dbReference type="CDD" id="cd07123">
    <property type="entry name" value="ALDH_F4-17_P5CDH"/>
    <property type="match status" value="1"/>
</dbReference>
<dbReference type="NCBIfam" id="TIGR01236">
    <property type="entry name" value="D1pyr5carbox1"/>
    <property type="match status" value="1"/>
</dbReference>
<evidence type="ECO:0000256" key="9">
    <source>
        <dbReference type="RuleBase" id="RU366016"/>
    </source>
</evidence>
<dbReference type="OMA" id="WNRFDHR"/>
<comment type="pathway">
    <text evidence="1 9">Amino-acid degradation; L-proline degradation into L-glutamate; L-glutamate from L-proline: step 2/2.</text>
</comment>
<dbReference type="UniPathway" id="UPA00261">
    <property type="reaction ID" value="UER00374"/>
</dbReference>
<dbReference type="eggNOG" id="KOG2455">
    <property type="taxonomic scope" value="Eukaryota"/>
</dbReference>
<dbReference type="AlphaFoldDB" id="S9W2V9"/>
<dbReference type="EC" id="1.2.1.88" evidence="9"/>
<dbReference type="Gene3D" id="3.40.309.10">
    <property type="entry name" value="Aldehyde Dehydrogenase, Chain A, domain 2"/>
    <property type="match status" value="1"/>
</dbReference>
<dbReference type="HOGENOM" id="CLU_005391_4_1_1"/>
<dbReference type="FunFam" id="3.40.605.10:FF:000006">
    <property type="entry name" value="1-pyrroline-5-carboxylate dehydrogenase"/>
    <property type="match status" value="1"/>
</dbReference>
<name>S9W2V9_SCHCR</name>
<feature type="domain" description="Aldehyde dehydrogenase" evidence="11">
    <location>
        <begin position="61"/>
        <end position="526"/>
    </location>
</feature>
<dbReference type="SUPFAM" id="SSF53720">
    <property type="entry name" value="ALDH-like"/>
    <property type="match status" value="1"/>
</dbReference>
<dbReference type="FunFam" id="3.40.309.10:FF:000005">
    <property type="entry name" value="1-pyrroline-5-carboxylate dehydrogenase 1"/>
    <property type="match status" value="1"/>
</dbReference>
<evidence type="ECO:0000313" key="12">
    <source>
        <dbReference type="EMBL" id="EPY52889.1"/>
    </source>
</evidence>
<evidence type="ECO:0000313" key="13">
    <source>
        <dbReference type="Proteomes" id="UP000015464"/>
    </source>
</evidence>
<dbReference type="InterPro" id="IPR016162">
    <property type="entry name" value="Ald_DH_N"/>
</dbReference>
<dbReference type="InterPro" id="IPR016160">
    <property type="entry name" value="Ald_DH_CS_CYS"/>
</dbReference>
<organism evidence="12 13">
    <name type="scientific">Schizosaccharomyces cryophilus (strain OY26 / ATCC MYA-4695 / CBS 11777 / NBRC 106824 / NRRL Y48691)</name>
    <name type="common">Fission yeast</name>
    <dbReference type="NCBI Taxonomy" id="653667"/>
    <lineage>
        <taxon>Eukaryota</taxon>
        <taxon>Fungi</taxon>
        <taxon>Dikarya</taxon>
        <taxon>Ascomycota</taxon>
        <taxon>Taphrinomycotina</taxon>
        <taxon>Schizosaccharomycetes</taxon>
        <taxon>Schizosaccharomycetales</taxon>
        <taxon>Schizosaccharomycetaceae</taxon>
        <taxon>Schizosaccharomyces</taxon>
    </lineage>
</organism>
<dbReference type="InterPro" id="IPR016163">
    <property type="entry name" value="Ald_DH_C"/>
</dbReference>
<dbReference type="RefSeq" id="XP_013022767.1">
    <property type="nucleotide sequence ID" value="XM_013167313.1"/>
</dbReference>
<dbReference type="Proteomes" id="UP000015464">
    <property type="component" value="Unassembled WGS sequence"/>
</dbReference>
<dbReference type="GO" id="GO:0005759">
    <property type="term" value="C:mitochondrial matrix"/>
    <property type="evidence" value="ECO:0007669"/>
    <property type="project" value="TreeGrafter"/>
</dbReference>
<dbReference type="InterPro" id="IPR015590">
    <property type="entry name" value="Aldehyde_DH_dom"/>
</dbReference>
<keyword evidence="5 9" id="KW-0642">Proline metabolism</keyword>
<comment type="similarity">
    <text evidence="2 8">Belongs to the aldehyde dehydrogenase family.</text>
</comment>
<evidence type="ECO:0000256" key="8">
    <source>
        <dbReference type="RuleBase" id="RU003345"/>
    </source>
</evidence>
<dbReference type="GO" id="GO:0010133">
    <property type="term" value="P:L-proline catabolic process to L-glutamate"/>
    <property type="evidence" value="ECO:0007669"/>
    <property type="project" value="UniProtKB-UniRule"/>
</dbReference>
<evidence type="ECO:0000256" key="4">
    <source>
        <dbReference type="ARBA" id="ARBA00023027"/>
    </source>
</evidence>
<keyword evidence="3 8" id="KW-0560">Oxidoreductase</keyword>
<protein>
    <recommendedName>
        <fullName evidence="9 10">Multifunctional fusion protein</fullName>
    </recommendedName>
    <domain>
        <recommendedName>
            <fullName evidence="10">Delta-1-pyrroline-5-carboxylate dehydrogenase</fullName>
            <shortName evidence="10">P5C dehydrogenase</shortName>
        </recommendedName>
        <alternativeName>
            <fullName evidence="9">L-glutamate gamma-semialdehyde dehydrogenase</fullName>
        </alternativeName>
    </domain>
    <domain>
        <recommendedName>
            <fullName evidence="9">L-glutamate gamma-semialdehyde dehydrogenase</fullName>
            <ecNumber evidence="9">1.2.1.88</ecNumber>
        </recommendedName>
    </domain>
</protein>
<dbReference type="Gene3D" id="3.40.605.10">
    <property type="entry name" value="Aldehyde Dehydrogenase, Chain A, domain 1"/>
    <property type="match status" value="1"/>
</dbReference>
<dbReference type="OrthoDB" id="5322683at2759"/>
<dbReference type="PANTHER" id="PTHR42862:SF1">
    <property type="entry name" value="DELTA-1-PYRROLINE-5-CARBOXYLATE DEHYDROGENASE 2, ISOFORM A-RELATED"/>
    <property type="match status" value="1"/>
</dbReference>
<dbReference type="PROSITE" id="PS00687">
    <property type="entry name" value="ALDEHYDE_DEHYDR_GLU"/>
    <property type="match status" value="1"/>
</dbReference>
<evidence type="ECO:0000256" key="6">
    <source>
        <dbReference type="ARBA" id="ARBA00048142"/>
    </source>
</evidence>
<evidence type="ECO:0000256" key="5">
    <source>
        <dbReference type="ARBA" id="ARBA00023062"/>
    </source>
</evidence>
<dbReference type="InterPro" id="IPR005931">
    <property type="entry name" value="P5CDH/ALDH4A1"/>
</dbReference>
<sequence>MSKFAEFQLPVIKNEPPKHYGPNSAEREQLIAAYKELESQLPLSIPLGVNGKDVQTSDIGEQRCPFNHKKIVARYHRANASDVQKAIESALEAKKEWENLSFADRAAVFLKAAHLISTKYRYKLMAATMIGQGKNIWQAEIDAAMEIIDFLRFDCKYASELYSVQPPENSLGVWNRTEYRPLEGFVYAVTPFNFTAIGGNLAAAPLLMGNVVLMKPSDYAVLSNRIVYDIFLEAGLPAGALQFVPGDAIEVSKACFNHYDFAALHFTGSTNVFRSLWGIIGENVAQGKYRTYPKIVGETGGKNFHLVHHSAQIRSAVVNTVRAAYEYQGQKCSALSRLYVSRTSWEAGFRDQLVQEVKALKVGAPLEDLSNFVGPVIHRGSFDKLKGVLERVATDSEVEVLAGGKADDSTGYFVEPTVLLSKNPNHDIFKTEFFGPILAVYVFEDDSLEQVCDLVDSTNSYGLTGSIFAQDRIVVRKLAERLRNAAGNFYINDKCTGAVVGEQPFGGARASGTNDKAGSGMILSRFVSPRSVKDTFAYAESVLYPSNI</sequence>
<dbReference type="PROSITE" id="PS00070">
    <property type="entry name" value="ALDEHYDE_DEHYDR_CYS"/>
    <property type="match status" value="1"/>
</dbReference>
<dbReference type="STRING" id="653667.S9W2V9"/>
<reference evidence="12 13" key="1">
    <citation type="journal article" date="2011" name="Science">
        <title>Comparative functional genomics of the fission yeasts.</title>
        <authorList>
            <person name="Rhind N."/>
            <person name="Chen Z."/>
            <person name="Yassour M."/>
            <person name="Thompson D.A."/>
            <person name="Haas B.J."/>
            <person name="Habib N."/>
            <person name="Wapinski I."/>
            <person name="Roy S."/>
            <person name="Lin M.F."/>
            <person name="Heiman D.I."/>
            <person name="Young S.K."/>
            <person name="Furuya K."/>
            <person name="Guo Y."/>
            <person name="Pidoux A."/>
            <person name="Chen H.M."/>
            <person name="Robbertse B."/>
            <person name="Goldberg J.M."/>
            <person name="Aoki K."/>
            <person name="Bayne E.H."/>
            <person name="Berlin A.M."/>
            <person name="Desjardins C.A."/>
            <person name="Dobbs E."/>
            <person name="Dukaj L."/>
            <person name="Fan L."/>
            <person name="FitzGerald M.G."/>
            <person name="French C."/>
            <person name="Gujja S."/>
            <person name="Hansen K."/>
            <person name="Keifenheim D."/>
            <person name="Levin J.Z."/>
            <person name="Mosher R.A."/>
            <person name="Mueller C.A."/>
            <person name="Pfiffner J."/>
            <person name="Priest M."/>
            <person name="Russ C."/>
            <person name="Smialowska A."/>
            <person name="Swoboda P."/>
            <person name="Sykes S.M."/>
            <person name="Vaughn M."/>
            <person name="Vengrova S."/>
            <person name="Yoder R."/>
            <person name="Zeng Q."/>
            <person name="Allshire R."/>
            <person name="Baulcombe D."/>
            <person name="Birren B.W."/>
            <person name="Brown W."/>
            <person name="Ekwall K."/>
            <person name="Kellis M."/>
            <person name="Leatherwood J."/>
            <person name="Levin H."/>
            <person name="Margalit H."/>
            <person name="Martienssen R."/>
            <person name="Nieduszynski C.A."/>
            <person name="Spatafora J.W."/>
            <person name="Friedman N."/>
            <person name="Dalgaard J.Z."/>
            <person name="Baumann P."/>
            <person name="Niki H."/>
            <person name="Regev A."/>
            <person name="Nusbaum C."/>
        </authorList>
    </citation>
    <scope>NUCLEOTIDE SEQUENCE [LARGE SCALE GENOMIC DNA]</scope>
    <source>
        <strain evidence="13">OY26 / ATCC MYA-4695 / CBS 11777 / NBRC 106824 / NRRL Y48691</strain>
    </source>
</reference>
<dbReference type="GO" id="GO:0003842">
    <property type="term" value="F:L-glutamate gamma-semialdehyde dehydrogenase activity"/>
    <property type="evidence" value="ECO:0007669"/>
    <property type="project" value="UniProtKB-UniRule"/>
</dbReference>
<dbReference type="InterPro" id="IPR050485">
    <property type="entry name" value="Proline_metab_enzyme"/>
</dbReference>
<dbReference type="InterPro" id="IPR029510">
    <property type="entry name" value="Ald_DH_CS_GLU"/>
</dbReference>
<accession>S9W2V9</accession>
<gene>
    <name evidence="12" type="ORF">SPOG_02208</name>
</gene>
<keyword evidence="13" id="KW-1185">Reference proteome</keyword>
<dbReference type="Pfam" id="PF00171">
    <property type="entry name" value="Aldedh"/>
    <property type="match status" value="1"/>
</dbReference>
<dbReference type="EMBL" id="KE546989">
    <property type="protein sequence ID" value="EPY52889.1"/>
    <property type="molecule type" value="Genomic_DNA"/>
</dbReference>
<evidence type="ECO:0000256" key="7">
    <source>
        <dbReference type="PROSITE-ProRule" id="PRU10007"/>
    </source>
</evidence>
<evidence type="ECO:0000256" key="1">
    <source>
        <dbReference type="ARBA" id="ARBA00004786"/>
    </source>
</evidence>
<evidence type="ECO:0000259" key="11">
    <source>
        <dbReference type="Pfam" id="PF00171"/>
    </source>
</evidence>
<dbReference type="InterPro" id="IPR016161">
    <property type="entry name" value="Ald_DH/histidinol_DH"/>
</dbReference>
<comment type="catalytic activity">
    <reaction evidence="6 9">
        <text>L-glutamate 5-semialdehyde + NAD(+) + H2O = L-glutamate + NADH + 2 H(+)</text>
        <dbReference type="Rhea" id="RHEA:30235"/>
        <dbReference type="ChEBI" id="CHEBI:15377"/>
        <dbReference type="ChEBI" id="CHEBI:15378"/>
        <dbReference type="ChEBI" id="CHEBI:29985"/>
        <dbReference type="ChEBI" id="CHEBI:57540"/>
        <dbReference type="ChEBI" id="CHEBI:57945"/>
        <dbReference type="ChEBI" id="CHEBI:58066"/>
        <dbReference type="EC" id="1.2.1.88"/>
    </reaction>
</comment>
<evidence type="ECO:0000256" key="2">
    <source>
        <dbReference type="ARBA" id="ARBA00009986"/>
    </source>
</evidence>
<feature type="active site" evidence="7">
    <location>
        <position position="298"/>
    </location>
</feature>
<dbReference type="GeneID" id="25036532"/>
<evidence type="ECO:0000256" key="10">
    <source>
        <dbReference type="RuleBase" id="RU366030"/>
    </source>
</evidence>
<proteinExistence type="inferred from homology"/>
<evidence type="ECO:0000256" key="3">
    <source>
        <dbReference type="ARBA" id="ARBA00023002"/>
    </source>
</evidence>